<dbReference type="InParanoid" id="A0A804P156"/>
<keyword evidence="1" id="KW-0479">Metal-binding</keyword>
<evidence type="ECO:0000256" key="1">
    <source>
        <dbReference type="ARBA" id="ARBA00022723"/>
    </source>
</evidence>
<feature type="domain" description="BED-type" evidence="6">
    <location>
        <begin position="79"/>
        <end position="137"/>
    </location>
</feature>
<dbReference type="AlphaFoldDB" id="A0A804P156"/>
<evidence type="ECO:0000256" key="2">
    <source>
        <dbReference type="ARBA" id="ARBA00022771"/>
    </source>
</evidence>
<dbReference type="GO" id="GO:0003677">
    <property type="term" value="F:DNA binding"/>
    <property type="evidence" value="ECO:0007669"/>
    <property type="project" value="InterPro"/>
</dbReference>
<dbReference type="Gramene" id="Zm00001eb201160_T001">
    <property type="protein sequence ID" value="Zm00001eb201160_P001"/>
    <property type="gene ID" value="Zm00001eb201160"/>
</dbReference>
<feature type="compositionally biased region" description="Low complexity" evidence="5">
    <location>
        <begin position="47"/>
        <end position="78"/>
    </location>
</feature>
<dbReference type="EnsemblPlants" id="Zm00001eb201160_T001">
    <property type="protein sequence ID" value="Zm00001eb201160_P001"/>
    <property type="gene ID" value="Zm00001eb201160"/>
</dbReference>
<dbReference type="InterPro" id="IPR003656">
    <property type="entry name" value="Znf_BED"/>
</dbReference>
<keyword evidence="3" id="KW-0862">Zinc</keyword>
<name>A0A804P156_MAIZE</name>
<dbReference type="Proteomes" id="UP000007305">
    <property type="component" value="Chromosome 4"/>
</dbReference>
<proteinExistence type="predicted"/>
<protein>
    <recommendedName>
        <fullName evidence="6">BED-type domain-containing protein</fullName>
    </recommendedName>
</protein>
<reference evidence="8" key="1">
    <citation type="journal article" date="2009" name="Science">
        <title>The B73 maize genome: complexity, diversity, and dynamics.</title>
        <authorList>
            <person name="Schnable P.S."/>
            <person name="Ware D."/>
            <person name="Fulton R.S."/>
            <person name="Stein J.C."/>
            <person name="Wei F."/>
            <person name="Pasternak S."/>
            <person name="Liang C."/>
            <person name="Zhang J."/>
            <person name="Fulton L."/>
            <person name="Graves T.A."/>
            <person name="Minx P."/>
            <person name="Reily A.D."/>
            <person name="Courtney L."/>
            <person name="Kruchowski S.S."/>
            <person name="Tomlinson C."/>
            <person name="Strong C."/>
            <person name="Delehaunty K."/>
            <person name="Fronick C."/>
            <person name="Courtney B."/>
            <person name="Rock S.M."/>
            <person name="Belter E."/>
            <person name="Du F."/>
            <person name="Kim K."/>
            <person name="Abbott R.M."/>
            <person name="Cotton M."/>
            <person name="Levy A."/>
            <person name="Marchetto P."/>
            <person name="Ochoa K."/>
            <person name="Jackson S.M."/>
            <person name="Gillam B."/>
            <person name="Chen W."/>
            <person name="Yan L."/>
            <person name="Higginbotham J."/>
            <person name="Cardenas M."/>
            <person name="Waligorski J."/>
            <person name="Applebaum E."/>
            <person name="Phelps L."/>
            <person name="Falcone J."/>
            <person name="Kanchi K."/>
            <person name="Thane T."/>
            <person name="Scimone A."/>
            <person name="Thane N."/>
            <person name="Henke J."/>
            <person name="Wang T."/>
            <person name="Ruppert J."/>
            <person name="Shah N."/>
            <person name="Rotter K."/>
            <person name="Hodges J."/>
            <person name="Ingenthron E."/>
            <person name="Cordes M."/>
            <person name="Kohlberg S."/>
            <person name="Sgro J."/>
            <person name="Delgado B."/>
            <person name="Mead K."/>
            <person name="Chinwalla A."/>
            <person name="Leonard S."/>
            <person name="Crouse K."/>
            <person name="Collura K."/>
            <person name="Kudrna D."/>
            <person name="Currie J."/>
            <person name="He R."/>
            <person name="Angelova A."/>
            <person name="Rajasekar S."/>
            <person name="Mueller T."/>
            <person name="Lomeli R."/>
            <person name="Scara G."/>
            <person name="Ko A."/>
            <person name="Delaney K."/>
            <person name="Wissotski M."/>
            <person name="Lopez G."/>
            <person name="Campos D."/>
            <person name="Braidotti M."/>
            <person name="Ashley E."/>
            <person name="Golser W."/>
            <person name="Kim H."/>
            <person name="Lee S."/>
            <person name="Lin J."/>
            <person name="Dujmic Z."/>
            <person name="Kim W."/>
            <person name="Talag J."/>
            <person name="Zuccolo A."/>
            <person name="Fan C."/>
            <person name="Sebastian A."/>
            <person name="Kramer M."/>
            <person name="Spiegel L."/>
            <person name="Nascimento L."/>
            <person name="Zutavern T."/>
            <person name="Miller B."/>
            <person name="Ambroise C."/>
            <person name="Muller S."/>
            <person name="Spooner W."/>
            <person name="Narechania A."/>
            <person name="Ren L."/>
            <person name="Wei S."/>
            <person name="Kumari S."/>
            <person name="Faga B."/>
            <person name="Levy M.J."/>
            <person name="McMahan L."/>
            <person name="Van Buren P."/>
            <person name="Vaughn M.W."/>
            <person name="Ying K."/>
            <person name="Yeh C.-T."/>
            <person name="Emrich S.J."/>
            <person name="Jia Y."/>
            <person name="Kalyanaraman A."/>
            <person name="Hsia A.-P."/>
            <person name="Barbazuk W.B."/>
            <person name="Baucom R.S."/>
            <person name="Brutnell T.P."/>
            <person name="Carpita N.C."/>
            <person name="Chaparro C."/>
            <person name="Chia J.-M."/>
            <person name="Deragon J.-M."/>
            <person name="Estill J.C."/>
            <person name="Fu Y."/>
            <person name="Jeddeloh J.A."/>
            <person name="Han Y."/>
            <person name="Lee H."/>
            <person name="Li P."/>
            <person name="Lisch D.R."/>
            <person name="Liu S."/>
            <person name="Liu Z."/>
            <person name="Nagel D.H."/>
            <person name="McCann M.C."/>
            <person name="SanMiguel P."/>
            <person name="Myers A.M."/>
            <person name="Nettleton D."/>
            <person name="Nguyen J."/>
            <person name="Penning B.W."/>
            <person name="Ponnala L."/>
            <person name="Schneider K.L."/>
            <person name="Schwartz D.C."/>
            <person name="Sharma A."/>
            <person name="Soderlund C."/>
            <person name="Springer N.M."/>
            <person name="Sun Q."/>
            <person name="Wang H."/>
            <person name="Waterman M."/>
            <person name="Westerman R."/>
            <person name="Wolfgruber T.K."/>
            <person name="Yang L."/>
            <person name="Yu Y."/>
            <person name="Zhang L."/>
            <person name="Zhou S."/>
            <person name="Zhu Q."/>
            <person name="Bennetzen J.L."/>
            <person name="Dawe R.K."/>
            <person name="Jiang J."/>
            <person name="Jiang N."/>
            <person name="Presting G.G."/>
            <person name="Wessler S.R."/>
            <person name="Aluru S."/>
            <person name="Martienssen R.A."/>
            <person name="Clifton S.W."/>
            <person name="McCombie W.R."/>
            <person name="Wing R.A."/>
            <person name="Wilson R.K."/>
        </authorList>
    </citation>
    <scope>NUCLEOTIDE SEQUENCE [LARGE SCALE GENOMIC DNA]</scope>
    <source>
        <strain evidence="8">cv. B73</strain>
    </source>
</reference>
<evidence type="ECO:0000256" key="5">
    <source>
        <dbReference type="SAM" id="MobiDB-lite"/>
    </source>
</evidence>
<keyword evidence="2 4" id="KW-0863">Zinc-finger</keyword>
<evidence type="ECO:0000259" key="6">
    <source>
        <dbReference type="PROSITE" id="PS50808"/>
    </source>
</evidence>
<evidence type="ECO:0000313" key="8">
    <source>
        <dbReference type="Proteomes" id="UP000007305"/>
    </source>
</evidence>
<evidence type="ECO:0000256" key="3">
    <source>
        <dbReference type="ARBA" id="ARBA00022833"/>
    </source>
</evidence>
<organism evidence="7 8">
    <name type="scientific">Zea mays</name>
    <name type="common">Maize</name>
    <dbReference type="NCBI Taxonomy" id="4577"/>
    <lineage>
        <taxon>Eukaryota</taxon>
        <taxon>Viridiplantae</taxon>
        <taxon>Streptophyta</taxon>
        <taxon>Embryophyta</taxon>
        <taxon>Tracheophyta</taxon>
        <taxon>Spermatophyta</taxon>
        <taxon>Magnoliopsida</taxon>
        <taxon>Liliopsida</taxon>
        <taxon>Poales</taxon>
        <taxon>Poaceae</taxon>
        <taxon>PACMAD clade</taxon>
        <taxon>Panicoideae</taxon>
        <taxon>Andropogonodae</taxon>
        <taxon>Andropogoneae</taxon>
        <taxon>Tripsacinae</taxon>
        <taxon>Zea</taxon>
    </lineage>
</organism>
<sequence>MSSAAAVQRFSRPASSPSLSLSLAPSSSPPPHLQASYEEEARSAAISSPCRNPSSSSKANNPSSVASASITQSTTATIKSDDPAWKHCYCPDLKKKHSLKCNYCDKLINAGITRVKYHLANMAGFNVSKCKKVPTPVKENMVALLTKNCDAKEKMKGKTKGKR</sequence>
<evidence type="ECO:0000256" key="4">
    <source>
        <dbReference type="PROSITE-ProRule" id="PRU00027"/>
    </source>
</evidence>
<feature type="region of interest" description="Disordered" evidence="5">
    <location>
        <begin position="1"/>
        <end position="84"/>
    </location>
</feature>
<dbReference type="PROSITE" id="PS50808">
    <property type="entry name" value="ZF_BED"/>
    <property type="match status" value="1"/>
</dbReference>
<keyword evidence="8" id="KW-1185">Reference proteome</keyword>
<dbReference type="GO" id="GO:0008270">
    <property type="term" value="F:zinc ion binding"/>
    <property type="evidence" value="ECO:0007669"/>
    <property type="project" value="UniProtKB-KW"/>
</dbReference>
<dbReference type="Pfam" id="PF02892">
    <property type="entry name" value="zf-BED"/>
    <property type="match status" value="1"/>
</dbReference>
<accession>A0A804P156</accession>
<dbReference type="PANTHER" id="PTHR46951">
    <property type="entry name" value="BED-TYPE DOMAIN-CONTAINING PROTEIN"/>
    <property type="match status" value="1"/>
</dbReference>
<evidence type="ECO:0000313" key="7">
    <source>
        <dbReference type="EnsemblPlants" id="Zm00001eb201160_P001"/>
    </source>
</evidence>
<reference evidence="7" key="3">
    <citation type="submission" date="2021-05" db="UniProtKB">
        <authorList>
            <consortium name="EnsemblPlants"/>
        </authorList>
    </citation>
    <scope>IDENTIFICATION</scope>
    <source>
        <strain evidence="7">cv. B73</strain>
    </source>
</reference>
<feature type="compositionally biased region" description="Low complexity" evidence="5">
    <location>
        <begin position="13"/>
        <end position="26"/>
    </location>
</feature>
<reference evidence="7" key="2">
    <citation type="submission" date="2019-07" db="EMBL/GenBank/DDBJ databases">
        <authorList>
            <person name="Seetharam A."/>
            <person name="Woodhouse M."/>
            <person name="Cannon E."/>
        </authorList>
    </citation>
    <scope>NUCLEOTIDE SEQUENCE [LARGE SCALE GENOMIC DNA]</scope>
    <source>
        <strain evidence="7">cv. B73</strain>
    </source>
</reference>
<dbReference type="PANTHER" id="PTHR46951:SF2">
    <property type="entry name" value="BED-TYPE DOMAIN-CONTAINING PROTEIN"/>
    <property type="match status" value="1"/>
</dbReference>